<dbReference type="STRING" id="551987.SAMN05192549_12325"/>
<accession>A0A1M7REF6</accession>
<protein>
    <recommendedName>
        <fullName evidence="3">Antitoxin Xre/MbcA/ParS-like toxin-binding domain-containing protein</fullName>
    </recommendedName>
</protein>
<name>A0A1M7REF6_9BURK</name>
<gene>
    <name evidence="1" type="ORF">SAMN05192549_12325</name>
</gene>
<dbReference type="AlphaFoldDB" id="A0A1M7REF6"/>
<evidence type="ECO:0000313" key="2">
    <source>
        <dbReference type="Proteomes" id="UP000184339"/>
    </source>
</evidence>
<evidence type="ECO:0008006" key="3">
    <source>
        <dbReference type="Google" id="ProtNLM"/>
    </source>
</evidence>
<keyword evidence="2" id="KW-1185">Reference proteome</keyword>
<sequence>MSGHTEPVPVFGQDFEQLHLFLRDEDGAISPGRFASVFSFDLKALASAAHVSMERLRKTPNDENVQRYLRESLQITGAATGIAQTVERALFWFKNAPLQPFDYKTGHELASEGRTSDVLRYISSLEAGFSG</sequence>
<dbReference type="OrthoDB" id="8755366at2"/>
<dbReference type="EMBL" id="FRCX01000023">
    <property type="protein sequence ID" value="SHN44614.1"/>
    <property type="molecule type" value="Genomic_DNA"/>
</dbReference>
<dbReference type="Proteomes" id="UP000184339">
    <property type="component" value="Unassembled WGS sequence"/>
</dbReference>
<organism evidence="1 2">
    <name type="scientific">Duganella sacchari</name>
    <dbReference type="NCBI Taxonomy" id="551987"/>
    <lineage>
        <taxon>Bacteria</taxon>
        <taxon>Pseudomonadati</taxon>
        <taxon>Pseudomonadota</taxon>
        <taxon>Betaproteobacteria</taxon>
        <taxon>Burkholderiales</taxon>
        <taxon>Oxalobacteraceae</taxon>
        <taxon>Telluria group</taxon>
        <taxon>Duganella</taxon>
    </lineage>
</organism>
<reference evidence="2" key="1">
    <citation type="submission" date="2016-11" db="EMBL/GenBank/DDBJ databases">
        <authorList>
            <person name="Varghese N."/>
            <person name="Submissions S."/>
        </authorList>
    </citation>
    <scope>NUCLEOTIDE SEQUENCE [LARGE SCALE GENOMIC DNA]</scope>
    <source>
        <strain evidence="2">Sac-22</strain>
    </source>
</reference>
<proteinExistence type="predicted"/>
<evidence type="ECO:0000313" key="1">
    <source>
        <dbReference type="EMBL" id="SHN44614.1"/>
    </source>
</evidence>
<dbReference type="RefSeq" id="WP_072790759.1">
    <property type="nucleotide sequence ID" value="NZ_FRCX01000023.1"/>
</dbReference>